<gene>
    <name evidence="1" type="ORF">LR48_Vigan05g111400</name>
</gene>
<name>A0A0L9UKW4_PHAAN</name>
<protein>
    <submittedName>
        <fullName evidence="1">Uncharacterized protein</fullName>
    </submittedName>
</protein>
<dbReference type="AlphaFoldDB" id="A0A0L9UKW4"/>
<evidence type="ECO:0000313" key="2">
    <source>
        <dbReference type="Proteomes" id="UP000053144"/>
    </source>
</evidence>
<evidence type="ECO:0000313" key="1">
    <source>
        <dbReference type="EMBL" id="KOM43510.1"/>
    </source>
</evidence>
<dbReference type="Gramene" id="KOM43510">
    <property type="protein sequence ID" value="KOM43510"/>
    <property type="gene ID" value="LR48_Vigan05g111400"/>
</dbReference>
<dbReference type="EMBL" id="CM003375">
    <property type="protein sequence ID" value="KOM43510.1"/>
    <property type="molecule type" value="Genomic_DNA"/>
</dbReference>
<accession>A0A0L9UKW4</accession>
<sequence length="130" mass="14135">MSFGVCASCLGHPAPESFFYIGSLLGSGLSIESGARRKTQQQLNNTVQQAVNSVTAGTCISNSISFMQQQEDKSFVYISAASYLVEEGSRSPNRALKAYIVIFSGVRPSSGIRAQVRARFRVELFRFGLV</sequence>
<dbReference type="Proteomes" id="UP000053144">
    <property type="component" value="Chromosome 5"/>
</dbReference>
<proteinExistence type="predicted"/>
<reference evidence="2" key="1">
    <citation type="journal article" date="2015" name="Proc. Natl. Acad. Sci. U.S.A.">
        <title>Genome sequencing of adzuki bean (Vigna angularis) provides insight into high starch and low fat accumulation and domestication.</title>
        <authorList>
            <person name="Yang K."/>
            <person name="Tian Z."/>
            <person name="Chen C."/>
            <person name="Luo L."/>
            <person name="Zhao B."/>
            <person name="Wang Z."/>
            <person name="Yu L."/>
            <person name="Li Y."/>
            <person name="Sun Y."/>
            <person name="Li W."/>
            <person name="Chen Y."/>
            <person name="Li Y."/>
            <person name="Zhang Y."/>
            <person name="Ai D."/>
            <person name="Zhao J."/>
            <person name="Shang C."/>
            <person name="Ma Y."/>
            <person name="Wu B."/>
            <person name="Wang M."/>
            <person name="Gao L."/>
            <person name="Sun D."/>
            <person name="Zhang P."/>
            <person name="Guo F."/>
            <person name="Wang W."/>
            <person name="Li Y."/>
            <person name="Wang J."/>
            <person name="Varshney R.K."/>
            <person name="Wang J."/>
            <person name="Ling H.Q."/>
            <person name="Wan P."/>
        </authorList>
    </citation>
    <scope>NUCLEOTIDE SEQUENCE</scope>
    <source>
        <strain evidence="2">cv. Jingnong 6</strain>
    </source>
</reference>
<organism evidence="1 2">
    <name type="scientific">Phaseolus angularis</name>
    <name type="common">Azuki bean</name>
    <name type="synonym">Vigna angularis</name>
    <dbReference type="NCBI Taxonomy" id="3914"/>
    <lineage>
        <taxon>Eukaryota</taxon>
        <taxon>Viridiplantae</taxon>
        <taxon>Streptophyta</taxon>
        <taxon>Embryophyta</taxon>
        <taxon>Tracheophyta</taxon>
        <taxon>Spermatophyta</taxon>
        <taxon>Magnoliopsida</taxon>
        <taxon>eudicotyledons</taxon>
        <taxon>Gunneridae</taxon>
        <taxon>Pentapetalae</taxon>
        <taxon>rosids</taxon>
        <taxon>fabids</taxon>
        <taxon>Fabales</taxon>
        <taxon>Fabaceae</taxon>
        <taxon>Papilionoideae</taxon>
        <taxon>50 kb inversion clade</taxon>
        <taxon>NPAAA clade</taxon>
        <taxon>indigoferoid/millettioid clade</taxon>
        <taxon>Phaseoleae</taxon>
        <taxon>Vigna</taxon>
    </lineage>
</organism>